<sequence>MTRPETLTDIQRAARFYYLQQNAFGARIEGQSFGTATTAPPGLNLLRLEESLSAAHLRLASTFIEHLSWQDCIERYDRPHTLFYMDPPYWQTEGYGVPFGIEQYEQMASMLAKLKGKAIISLNDHPDIRRIFAAYHIETIDIRYTVGGGKGSDAKEVLIFSWDVEAEPAGLF</sequence>
<name>A0A1R4HMR5_9GAMM</name>
<accession>A0A1R4HMR5</accession>
<reference evidence="4 5" key="1">
    <citation type="submission" date="2017-02" db="EMBL/GenBank/DDBJ databases">
        <authorList>
            <person name="Dridi B."/>
        </authorList>
    </citation>
    <scope>NUCLEOTIDE SEQUENCE [LARGE SCALE GENOMIC DNA]</scope>
    <source>
        <strain evidence="4 5">JB380</strain>
    </source>
</reference>
<dbReference type="GO" id="GO:0009007">
    <property type="term" value="F:site-specific DNA-methyltransferase (adenine-specific) activity"/>
    <property type="evidence" value="ECO:0007669"/>
    <property type="project" value="UniProtKB-EC"/>
</dbReference>
<protein>
    <submittedName>
        <fullName evidence="4">Methyl-directed repair DNA adenine methylase</fullName>
        <ecNumber evidence="4">2.1.1.72</ecNumber>
    </submittedName>
</protein>
<keyword evidence="1 4" id="KW-0489">Methyltransferase</keyword>
<evidence type="ECO:0000313" key="5">
    <source>
        <dbReference type="Proteomes" id="UP000196331"/>
    </source>
</evidence>
<dbReference type="GO" id="GO:0043565">
    <property type="term" value="F:sequence-specific DNA binding"/>
    <property type="evidence" value="ECO:0007669"/>
    <property type="project" value="TreeGrafter"/>
</dbReference>
<dbReference type="GO" id="GO:0032259">
    <property type="term" value="P:methylation"/>
    <property type="evidence" value="ECO:0007669"/>
    <property type="project" value="UniProtKB-KW"/>
</dbReference>
<dbReference type="Proteomes" id="UP000196331">
    <property type="component" value="Unassembled WGS sequence"/>
</dbReference>
<dbReference type="Pfam" id="PF02086">
    <property type="entry name" value="MethyltransfD12"/>
    <property type="match status" value="1"/>
</dbReference>
<keyword evidence="2 4" id="KW-0808">Transferase</keyword>
<dbReference type="EMBL" id="FUKM01000002">
    <property type="protein sequence ID" value="SJN08830.1"/>
    <property type="molecule type" value="Genomic_DNA"/>
</dbReference>
<dbReference type="PANTHER" id="PTHR30481">
    <property type="entry name" value="DNA ADENINE METHYLASE"/>
    <property type="match status" value="1"/>
</dbReference>
<dbReference type="Gene3D" id="3.40.50.150">
    <property type="entry name" value="Vaccinia Virus protein VP39"/>
    <property type="match status" value="1"/>
</dbReference>
<evidence type="ECO:0000313" key="4">
    <source>
        <dbReference type="EMBL" id="SJN08830.1"/>
    </source>
</evidence>
<dbReference type="InterPro" id="IPR012327">
    <property type="entry name" value="MeTrfase_D12"/>
</dbReference>
<organism evidence="4 5">
    <name type="scientific">Halomonas citrativorans</name>
    <dbReference type="NCBI Taxonomy" id="2742612"/>
    <lineage>
        <taxon>Bacteria</taxon>
        <taxon>Pseudomonadati</taxon>
        <taxon>Pseudomonadota</taxon>
        <taxon>Gammaproteobacteria</taxon>
        <taxon>Oceanospirillales</taxon>
        <taxon>Halomonadaceae</taxon>
        <taxon>Halomonas</taxon>
    </lineage>
</organism>
<dbReference type="GO" id="GO:0006298">
    <property type="term" value="P:mismatch repair"/>
    <property type="evidence" value="ECO:0007669"/>
    <property type="project" value="TreeGrafter"/>
</dbReference>
<dbReference type="EC" id="2.1.1.72" evidence="4"/>
<gene>
    <name evidence="4" type="ORF">CZ787_00120</name>
</gene>
<dbReference type="SUPFAM" id="SSF53335">
    <property type="entry name" value="S-adenosyl-L-methionine-dependent methyltransferases"/>
    <property type="match status" value="1"/>
</dbReference>
<comment type="caution">
    <text evidence="4">The sequence shown here is derived from an EMBL/GenBank/DDBJ whole genome shotgun (WGS) entry which is preliminary data.</text>
</comment>
<keyword evidence="3" id="KW-0949">S-adenosyl-L-methionine</keyword>
<dbReference type="PANTHER" id="PTHR30481:SF4">
    <property type="entry name" value="SITE-SPECIFIC DNA-METHYLTRANSFERASE (ADENINE-SPECIFIC)"/>
    <property type="match status" value="1"/>
</dbReference>
<dbReference type="GO" id="GO:0009307">
    <property type="term" value="P:DNA restriction-modification system"/>
    <property type="evidence" value="ECO:0007669"/>
    <property type="project" value="InterPro"/>
</dbReference>
<evidence type="ECO:0000256" key="1">
    <source>
        <dbReference type="ARBA" id="ARBA00022603"/>
    </source>
</evidence>
<evidence type="ECO:0000256" key="2">
    <source>
        <dbReference type="ARBA" id="ARBA00022679"/>
    </source>
</evidence>
<dbReference type="AlphaFoldDB" id="A0A1R4HMR5"/>
<dbReference type="GO" id="GO:1904047">
    <property type="term" value="F:S-adenosyl-L-methionine binding"/>
    <property type="evidence" value="ECO:0007669"/>
    <property type="project" value="TreeGrafter"/>
</dbReference>
<evidence type="ECO:0000256" key="3">
    <source>
        <dbReference type="ARBA" id="ARBA00022691"/>
    </source>
</evidence>
<proteinExistence type="predicted"/>
<dbReference type="InterPro" id="IPR029063">
    <property type="entry name" value="SAM-dependent_MTases_sf"/>
</dbReference>